<dbReference type="Pfam" id="PF14107">
    <property type="entry name" value="DUF4280"/>
    <property type="match status" value="1"/>
</dbReference>
<evidence type="ECO:0000256" key="1">
    <source>
        <dbReference type="SAM" id="Coils"/>
    </source>
</evidence>
<accession>A0ABN1IQ55</accession>
<dbReference type="InterPro" id="IPR025460">
    <property type="entry name" value="DUF4280"/>
</dbReference>
<dbReference type="Proteomes" id="UP001501758">
    <property type="component" value="Unassembled WGS sequence"/>
</dbReference>
<dbReference type="RefSeq" id="WP_343911995.1">
    <property type="nucleotide sequence ID" value="NZ_BAAAGE010000002.1"/>
</dbReference>
<organism evidence="3 4">
    <name type="scientific">Aquimarina litoralis</name>
    <dbReference type="NCBI Taxonomy" id="584605"/>
    <lineage>
        <taxon>Bacteria</taxon>
        <taxon>Pseudomonadati</taxon>
        <taxon>Bacteroidota</taxon>
        <taxon>Flavobacteriia</taxon>
        <taxon>Flavobacteriales</taxon>
        <taxon>Flavobacteriaceae</taxon>
        <taxon>Aquimarina</taxon>
    </lineage>
</organism>
<reference evidence="3 4" key="1">
    <citation type="journal article" date="2019" name="Int. J. Syst. Evol. Microbiol.">
        <title>The Global Catalogue of Microorganisms (GCM) 10K type strain sequencing project: providing services to taxonomists for standard genome sequencing and annotation.</title>
        <authorList>
            <consortium name="The Broad Institute Genomics Platform"/>
            <consortium name="The Broad Institute Genome Sequencing Center for Infectious Disease"/>
            <person name="Wu L."/>
            <person name="Ma J."/>
        </authorList>
    </citation>
    <scope>NUCLEOTIDE SEQUENCE [LARGE SCALE GENOMIC DNA]</scope>
    <source>
        <strain evidence="3 4">JCM 15974</strain>
    </source>
</reference>
<proteinExistence type="predicted"/>
<evidence type="ECO:0000256" key="2">
    <source>
        <dbReference type="SAM" id="MobiDB-lite"/>
    </source>
</evidence>
<sequence length="1001" mass="111400">MKEKRISYEGFKIKCDKCPGTLLPMISTTKMVTIGGKPVVNITDKTIGANIPMFPSCTATPTKICNPKFTKWIDTAEPTVNIEKAIPLVEHSELICTAGGGFVGFEPPVAKSEIMGPKKPNMVDKAKGKINGVANKAKSVATNATNKINSQISGVLDGAKPIGKIFDNKALKSTINGASAALNQANLSKKQIDIQLESLENQIPQLKNKISSTINDIEVPQINDLGIEKNDAITDKEEQFFQNEIQNSINELENYYNQEINTSSLVNLDGTPSNRIPTFDDRTPLERWSDNKKEHEKLLDQLAEHEYNRMTEEVTAYNKDAIFEEDESSKKAIASLYGLYVSSGQSSIPPNPQKGEITKILKEKAQKKAQKKLDKKTARSKNKLNKKIQDELDEELEKLGYNKAQKKINAAQAKSAEVQKDMDKASKWLGRMDNFDGFIDNLKEKYTGKVSAKLNKSITSINQNMALANTSMDGMSFAVDGFPKGDVVTNVKAKQEKKKEEEEEKTTPPPVVTPPEETKPPEETEEETNECSFTKITVVKNNKTHEVLYGKDEKDYGNTNKHHNRSLPEPIQFVAGTREKYKKNLELIIENLKLPPNEFDDAIFYSIDNDTKTTPLKSGSIVKIPFDINYQFEGDHDKILYSFMGLTEPRKTIYNIPLELCSYSTNIDVEVLPDAEWVLLFSFGSKDPLVYTHGNQPPGDIFKKHQDKAIRVGRANSSKKGMGKGKRSAEVKVLYGANYNNGKTIINKGASVILDKAYTPLKRISRLTELLDKTADYLRGDHVDGSDKAVSIAIIPTAISIAGYHKYIDSDAFYSKNKEVKFEINVDPLLGANIEVDLVRTGQKRVPIIIFLNKVIDKLTSKEISEVFYFTIGVSFNIKLKASLSANSGEAELIGKTTATAALTIKMGFHIEGSFLGFEYEALMEGKLAGNFDFFIEAGYRKKWFFNPEVDFSGIKASILIRGSVSGWFIEEQIEAKYQGVIGKWDSPFATGELTIIDGKS</sequence>
<gene>
    <name evidence="3" type="ORF">GCM10009430_17870</name>
</gene>
<evidence type="ECO:0000313" key="4">
    <source>
        <dbReference type="Proteomes" id="UP001501758"/>
    </source>
</evidence>
<evidence type="ECO:0000313" key="3">
    <source>
        <dbReference type="EMBL" id="GAA0719147.1"/>
    </source>
</evidence>
<feature type="coiled-coil region" evidence="1">
    <location>
        <begin position="182"/>
        <end position="258"/>
    </location>
</feature>
<dbReference type="EMBL" id="BAAAGE010000002">
    <property type="protein sequence ID" value="GAA0719147.1"/>
    <property type="molecule type" value="Genomic_DNA"/>
</dbReference>
<comment type="caution">
    <text evidence="3">The sequence shown here is derived from an EMBL/GenBank/DDBJ whole genome shotgun (WGS) entry which is preliminary data.</text>
</comment>
<protein>
    <recommendedName>
        <fullName evidence="5">DUF4280 domain-containing protein</fullName>
    </recommendedName>
</protein>
<feature type="coiled-coil region" evidence="1">
    <location>
        <begin position="378"/>
        <end position="421"/>
    </location>
</feature>
<feature type="region of interest" description="Disordered" evidence="2">
    <location>
        <begin position="492"/>
        <end position="531"/>
    </location>
</feature>
<keyword evidence="4" id="KW-1185">Reference proteome</keyword>
<keyword evidence="1" id="KW-0175">Coiled coil</keyword>
<evidence type="ECO:0008006" key="5">
    <source>
        <dbReference type="Google" id="ProtNLM"/>
    </source>
</evidence>
<name>A0ABN1IQ55_9FLAO</name>